<dbReference type="PANTHER" id="PTHR30006:SF2">
    <property type="entry name" value="ABC TRANSPORTER SUBSTRATE-BINDING PROTEIN"/>
    <property type="match status" value="1"/>
</dbReference>
<dbReference type="Gene3D" id="3.40.190.10">
    <property type="entry name" value="Periplasmic binding protein-like II"/>
    <property type="match status" value="2"/>
</dbReference>
<evidence type="ECO:0000313" key="3">
    <source>
        <dbReference type="EMBL" id="RUT31412.1"/>
    </source>
</evidence>
<name>A0A433XBH4_9HYPH</name>
<dbReference type="GO" id="GO:0015888">
    <property type="term" value="P:thiamine transport"/>
    <property type="evidence" value="ECO:0007669"/>
    <property type="project" value="TreeGrafter"/>
</dbReference>
<evidence type="ECO:0000313" key="4">
    <source>
        <dbReference type="Proteomes" id="UP000281547"/>
    </source>
</evidence>
<accession>A0A433XBH4</accession>
<evidence type="ECO:0000256" key="2">
    <source>
        <dbReference type="ARBA" id="ARBA00022764"/>
    </source>
</evidence>
<dbReference type="InterPro" id="IPR006311">
    <property type="entry name" value="TAT_signal"/>
</dbReference>
<sequence>MTIKLNRRTFGKLALGAGVAAPFAFTRNAWAQGRTITIGIWGGSQGEFIKREVIPAFEAEFGCTVLAEEGATLANVAKLRATASDPRFSVMFVDDVVVGLCKEEGLTEELPAADMPALENLYPEFLYEGGYGTALGISLGGVFHNTGITPPETYAELWDEKWAGKIKLVSPNNTPAMFFLIVAAAVKSGKPFAEAQYLVDDSFDKVAELRPNVQNVYDSGIQASNEVAQGQADVGLIEYSKYVYPYTDQGAPVTMTYPAEGAFAGTNCQVLVKNAPERDLAVAFMNRMLEPSVQKPLAEYALIAPPISGLDLDEKTLGYVAYPQSEMQARGLFTPDWTMINAKRAEWTERLNQIFAA</sequence>
<reference evidence="3 4" key="1">
    <citation type="journal article" date="2016" name="Int. J. Syst. Evol. Microbiol.">
        <title>Arsenicitalea aurantiaca gen. nov., sp. nov., a new member of the family Hyphomicrobiaceae, isolated from high-arsenic sediment.</title>
        <authorList>
            <person name="Mu Y."/>
            <person name="Zhou L."/>
            <person name="Zeng X.C."/>
            <person name="Liu L."/>
            <person name="Pan Y."/>
            <person name="Chen X."/>
            <person name="Wang J."/>
            <person name="Li S."/>
            <person name="Li W.J."/>
            <person name="Wang Y."/>
        </authorList>
    </citation>
    <scope>NUCLEOTIDE SEQUENCE [LARGE SCALE GENOMIC DNA]</scope>
    <source>
        <strain evidence="3 4">42-50</strain>
    </source>
</reference>
<proteinExistence type="predicted"/>
<dbReference type="GO" id="GO:0030288">
    <property type="term" value="C:outer membrane-bounded periplasmic space"/>
    <property type="evidence" value="ECO:0007669"/>
    <property type="project" value="TreeGrafter"/>
</dbReference>
<dbReference type="PROSITE" id="PS51318">
    <property type="entry name" value="TAT"/>
    <property type="match status" value="1"/>
</dbReference>
<dbReference type="SUPFAM" id="SSF53850">
    <property type="entry name" value="Periplasmic binding protein-like II"/>
    <property type="match status" value="1"/>
</dbReference>
<keyword evidence="2" id="KW-0574">Periplasm</keyword>
<keyword evidence="4" id="KW-1185">Reference proteome</keyword>
<dbReference type="PANTHER" id="PTHR30006">
    <property type="entry name" value="THIAMINE-BINDING PERIPLASMIC PROTEIN-RELATED"/>
    <property type="match status" value="1"/>
</dbReference>
<evidence type="ECO:0000256" key="1">
    <source>
        <dbReference type="ARBA" id="ARBA00022729"/>
    </source>
</evidence>
<gene>
    <name evidence="3" type="ORF">EMQ25_11220</name>
</gene>
<organism evidence="3 4">
    <name type="scientific">Arsenicitalea aurantiaca</name>
    <dbReference type="NCBI Taxonomy" id="1783274"/>
    <lineage>
        <taxon>Bacteria</taxon>
        <taxon>Pseudomonadati</taxon>
        <taxon>Pseudomonadota</taxon>
        <taxon>Alphaproteobacteria</taxon>
        <taxon>Hyphomicrobiales</taxon>
        <taxon>Devosiaceae</taxon>
        <taxon>Arsenicitalea</taxon>
    </lineage>
</organism>
<dbReference type="EMBL" id="RZNJ01000003">
    <property type="protein sequence ID" value="RUT31412.1"/>
    <property type="molecule type" value="Genomic_DNA"/>
</dbReference>
<dbReference type="RefSeq" id="WP_127188657.1">
    <property type="nucleotide sequence ID" value="NZ_RZNJ01000003.1"/>
</dbReference>
<dbReference type="GO" id="GO:0030975">
    <property type="term" value="F:thiamine binding"/>
    <property type="evidence" value="ECO:0007669"/>
    <property type="project" value="TreeGrafter"/>
</dbReference>
<protein>
    <submittedName>
        <fullName evidence="3">Extracellular solute-binding protein</fullName>
    </submittedName>
</protein>
<keyword evidence="1" id="KW-0732">Signal</keyword>
<dbReference type="AlphaFoldDB" id="A0A433XBH4"/>
<dbReference type="Proteomes" id="UP000281547">
    <property type="component" value="Unassembled WGS sequence"/>
</dbReference>
<dbReference type="OrthoDB" id="9815444at2"/>
<comment type="caution">
    <text evidence="3">The sequence shown here is derived from an EMBL/GenBank/DDBJ whole genome shotgun (WGS) entry which is preliminary data.</text>
</comment>
<dbReference type="Pfam" id="PF13416">
    <property type="entry name" value="SBP_bac_8"/>
    <property type="match status" value="1"/>
</dbReference>
<dbReference type="GO" id="GO:0030976">
    <property type="term" value="F:thiamine pyrophosphate binding"/>
    <property type="evidence" value="ECO:0007669"/>
    <property type="project" value="TreeGrafter"/>
</dbReference>
<dbReference type="InterPro" id="IPR006059">
    <property type="entry name" value="SBP"/>
</dbReference>